<dbReference type="AlphaFoldDB" id="A0A498DDX2"/>
<keyword evidence="1" id="KW-0472">Membrane</keyword>
<name>A0A498DDX2_9BACI</name>
<keyword evidence="1" id="KW-1133">Transmembrane helix</keyword>
<dbReference type="Proteomes" id="UP000270219">
    <property type="component" value="Unassembled WGS sequence"/>
</dbReference>
<dbReference type="RefSeq" id="WP_121524666.1">
    <property type="nucleotide sequence ID" value="NZ_RCHR01000008.1"/>
</dbReference>
<accession>A0A498DDX2</accession>
<evidence type="ECO:0000313" key="2">
    <source>
        <dbReference type="EMBL" id="RLL41275.1"/>
    </source>
</evidence>
<feature type="transmembrane region" description="Helical" evidence="1">
    <location>
        <begin position="110"/>
        <end position="131"/>
    </location>
</feature>
<dbReference type="Pfam" id="PF22564">
    <property type="entry name" value="HAAS"/>
    <property type="match status" value="1"/>
</dbReference>
<keyword evidence="3" id="KW-1185">Reference proteome</keyword>
<gene>
    <name evidence="2" type="ORF">D8M04_17275</name>
</gene>
<feature type="transmembrane region" description="Helical" evidence="1">
    <location>
        <begin position="182"/>
        <end position="202"/>
    </location>
</feature>
<evidence type="ECO:0000256" key="1">
    <source>
        <dbReference type="SAM" id="Phobius"/>
    </source>
</evidence>
<evidence type="ECO:0008006" key="4">
    <source>
        <dbReference type="Google" id="ProtNLM"/>
    </source>
</evidence>
<dbReference type="EMBL" id="RCHR01000008">
    <property type="protein sequence ID" value="RLL41275.1"/>
    <property type="molecule type" value="Genomic_DNA"/>
</dbReference>
<protein>
    <recommendedName>
        <fullName evidence="4">DUF1700 domain-containing protein</fullName>
    </recommendedName>
</protein>
<proteinExistence type="predicted"/>
<dbReference type="OrthoDB" id="2705958at2"/>
<feature type="transmembrane region" description="Helical" evidence="1">
    <location>
        <begin position="78"/>
        <end position="98"/>
    </location>
</feature>
<organism evidence="2 3">
    <name type="scientific">Oceanobacillus piezotolerans</name>
    <dbReference type="NCBI Taxonomy" id="2448030"/>
    <lineage>
        <taxon>Bacteria</taxon>
        <taxon>Bacillati</taxon>
        <taxon>Bacillota</taxon>
        <taxon>Bacilli</taxon>
        <taxon>Bacillales</taxon>
        <taxon>Bacillaceae</taxon>
        <taxon>Oceanobacillus</taxon>
    </lineage>
</organism>
<keyword evidence="1" id="KW-0812">Transmembrane</keyword>
<comment type="caution">
    <text evidence="2">The sequence shown here is derived from an EMBL/GenBank/DDBJ whole genome shotgun (WGS) entry which is preliminary data.</text>
</comment>
<sequence>MNDPAKHYLEQLAEEIGDHPDKQEILADYQMHIEDLLEDSNIPRDKEYEELVLRLGEPKDLARVWKKTTSITPRKTQWLFVFCNIFIFVMGIALTVLYNIFEWDWIEQLWTALTDMPTIIILLYVMFWGLLGYEIGKEFGNHGLSLLRKTFWLSIVPNLLLMYLVVFKLIPHEWFEPLLSAPFIVVCIVFTILLYPITWLGYRWGRRDSV</sequence>
<evidence type="ECO:0000313" key="3">
    <source>
        <dbReference type="Proteomes" id="UP000270219"/>
    </source>
</evidence>
<feature type="transmembrane region" description="Helical" evidence="1">
    <location>
        <begin position="151"/>
        <end position="170"/>
    </location>
</feature>
<reference evidence="2 3" key="1">
    <citation type="submission" date="2018-10" db="EMBL/GenBank/DDBJ databases">
        <title>Oceanobacillus sp. YLB-02 draft genome.</title>
        <authorList>
            <person name="Yu L."/>
        </authorList>
    </citation>
    <scope>NUCLEOTIDE SEQUENCE [LARGE SCALE GENOMIC DNA]</scope>
    <source>
        <strain evidence="2 3">YLB-02</strain>
    </source>
</reference>